<organism evidence="2 3">
    <name type="scientific">Enterococcus mundtii</name>
    <dbReference type="NCBI Taxonomy" id="53346"/>
    <lineage>
        <taxon>Bacteria</taxon>
        <taxon>Bacillati</taxon>
        <taxon>Bacillota</taxon>
        <taxon>Bacilli</taxon>
        <taxon>Lactobacillales</taxon>
        <taxon>Enterococcaceae</taxon>
        <taxon>Enterococcus</taxon>
    </lineage>
</organism>
<sequence>MMANNESKEMKKIEEDYWHKKDELENKIADLEAEKRSFARYLDQLGEKIPLTQRTFSDGGTIDPRIAYRLINDASEEGQYLVRKALYRIEDELAENQQNYQSAKLNHKNQ</sequence>
<protein>
    <submittedName>
        <fullName evidence="2">Uncharacterized protein</fullName>
    </submittedName>
</protein>
<evidence type="ECO:0000313" key="2">
    <source>
        <dbReference type="EMBL" id="GEL79341.1"/>
    </source>
</evidence>
<keyword evidence="3" id="KW-1185">Reference proteome</keyword>
<gene>
    <name evidence="2" type="ORF">EMU01_04850</name>
</gene>
<dbReference type="EMBL" id="BJWA01000002">
    <property type="protein sequence ID" value="GEL79341.1"/>
    <property type="molecule type" value="Genomic_DNA"/>
</dbReference>
<accession>A0ABQ0VA28</accession>
<name>A0ABQ0VA28_ENTMU</name>
<evidence type="ECO:0000256" key="1">
    <source>
        <dbReference type="SAM" id="Coils"/>
    </source>
</evidence>
<dbReference type="Proteomes" id="UP000321175">
    <property type="component" value="Unassembled WGS sequence"/>
</dbReference>
<keyword evidence="1" id="KW-0175">Coiled coil</keyword>
<reference evidence="2 3" key="1">
    <citation type="submission" date="2019-07" db="EMBL/GenBank/DDBJ databases">
        <title>Whole genome shotgun sequence of Enterococcus mundtii NBRC 100490.</title>
        <authorList>
            <person name="Hosoyama A."/>
            <person name="Uohara A."/>
            <person name="Ohji S."/>
            <person name="Ichikawa N."/>
        </authorList>
    </citation>
    <scope>NUCLEOTIDE SEQUENCE [LARGE SCALE GENOMIC DNA]</scope>
    <source>
        <strain evidence="2 3">NBRC 100490</strain>
    </source>
</reference>
<proteinExistence type="predicted"/>
<evidence type="ECO:0000313" key="3">
    <source>
        <dbReference type="Proteomes" id="UP000321175"/>
    </source>
</evidence>
<feature type="coiled-coil region" evidence="1">
    <location>
        <begin position="14"/>
        <end position="41"/>
    </location>
</feature>
<comment type="caution">
    <text evidence="2">The sequence shown here is derived from an EMBL/GenBank/DDBJ whole genome shotgun (WGS) entry which is preliminary data.</text>
</comment>